<dbReference type="InterPro" id="IPR044947">
    <property type="entry name" value="Phage_T4_Gp32_ssDNA-bd_sf"/>
</dbReference>
<dbReference type="EMBL" id="UINC01182817">
    <property type="protein sequence ID" value="SVD93247.1"/>
    <property type="molecule type" value="Genomic_DNA"/>
</dbReference>
<dbReference type="Gene3D" id="3.90.198.10">
    <property type="entry name" value="Replication Fork Single-Stranded Dna Binding Protein"/>
    <property type="match status" value="1"/>
</dbReference>
<dbReference type="AlphaFoldDB" id="A0A382ZCM5"/>
<evidence type="ECO:0000313" key="1">
    <source>
        <dbReference type="EMBL" id="SVD93247.1"/>
    </source>
</evidence>
<organism evidence="1">
    <name type="scientific">marine metagenome</name>
    <dbReference type="NCBI Taxonomy" id="408172"/>
    <lineage>
        <taxon>unclassified sequences</taxon>
        <taxon>metagenomes</taxon>
        <taxon>ecological metagenomes</taxon>
    </lineage>
</organism>
<reference evidence="1" key="1">
    <citation type="submission" date="2018-05" db="EMBL/GenBank/DDBJ databases">
        <authorList>
            <person name="Lanie J.A."/>
            <person name="Ng W.-L."/>
            <person name="Kazmierczak K.M."/>
            <person name="Andrzejewski T.M."/>
            <person name="Davidsen T.M."/>
            <person name="Wayne K.J."/>
            <person name="Tettelin H."/>
            <person name="Glass J.I."/>
            <person name="Rusch D."/>
            <person name="Podicherti R."/>
            <person name="Tsui H.-C.T."/>
            <person name="Winkler M.E."/>
        </authorList>
    </citation>
    <scope>NUCLEOTIDE SEQUENCE</scope>
</reference>
<dbReference type="InterPro" id="IPR012340">
    <property type="entry name" value="NA-bd_OB-fold"/>
</dbReference>
<sequence length="80" mass="8981">MSFANLKSTRGSSIDNLVKAAEAVSTKSETKSYIDERFWKPTQDKAGNGYAVVRFLPAREGEDLPWVRYWDHGFKGPTGL</sequence>
<gene>
    <name evidence="1" type="ORF">METZ01_LOCUS446101</name>
</gene>
<accession>A0A382ZCM5</accession>
<protein>
    <recommendedName>
        <fullName evidence="2">Single-stranded DNA-binding protein</fullName>
    </recommendedName>
</protein>
<dbReference type="SUPFAM" id="SSF50249">
    <property type="entry name" value="Nucleic acid-binding proteins"/>
    <property type="match status" value="1"/>
</dbReference>
<feature type="non-terminal residue" evidence="1">
    <location>
        <position position="80"/>
    </location>
</feature>
<name>A0A382ZCM5_9ZZZZ</name>
<proteinExistence type="predicted"/>
<evidence type="ECO:0008006" key="2">
    <source>
        <dbReference type="Google" id="ProtNLM"/>
    </source>
</evidence>